<evidence type="ECO:0000313" key="3">
    <source>
        <dbReference type="EMBL" id="TKD70767.1"/>
    </source>
</evidence>
<reference evidence="3 4" key="1">
    <citation type="submission" date="2019-04" db="EMBL/GenBank/DDBJ databases">
        <title>Genome sequence of Bacillus hwajinpoensis strain Y2.</title>
        <authorList>
            <person name="Fair J.L."/>
            <person name="Maclea K.S."/>
        </authorList>
    </citation>
    <scope>NUCLEOTIDE SEQUENCE [LARGE SCALE GENOMIC DNA]</scope>
    <source>
        <strain evidence="3 4">Y2</strain>
    </source>
</reference>
<accession>A0A4U1MIY9</accession>
<feature type="domain" description="GLUG" evidence="2">
    <location>
        <begin position="169"/>
        <end position="193"/>
    </location>
</feature>
<dbReference type="RefSeq" id="WP_136946841.1">
    <property type="nucleotide sequence ID" value="NZ_SWFM01000002.1"/>
</dbReference>
<dbReference type="Gene3D" id="3.30.1920.20">
    <property type="match status" value="1"/>
</dbReference>
<feature type="compositionally biased region" description="Basic and acidic residues" evidence="1">
    <location>
        <begin position="619"/>
        <end position="630"/>
    </location>
</feature>
<protein>
    <recommendedName>
        <fullName evidence="2">GLUG domain-containing protein</fullName>
    </recommendedName>
</protein>
<dbReference type="Pfam" id="PF07581">
    <property type="entry name" value="Glug"/>
    <property type="match status" value="1"/>
</dbReference>
<dbReference type="Gene3D" id="2.160.20.110">
    <property type="match status" value="1"/>
</dbReference>
<proteinExistence type="predicted"/>
<dbReference type="AlphaFoldDB" id="A0A4U1MIY9"/>
<name>A0A4U1MIY9_9BACL</name>
<sequence>MNKSVIKLFVLPFLLFVTVPILSGEVSANPDHPFASGSGTEQDPYVIETADQLDQLRNYLDAHFELGADIDLSGYSAPDGKGWMPIGMNKGYKFTGNFDGIKHTISNLTINRPYTDGVGLFNEIGYSTIKDLFLKNISIKGASSGGLSGYIHHSTVKKIAVNGIVEAEYTVGGLAGYAYYTSLSESSFIGDVNVSENYSTIGGIFGSSREGKVENVFTEGTINPHSSYQEVGGLIGASYKDSIKNSYTAMSLEGEEQDMRSRMHFVSSARDSSIQNSFGVIPPQERKGNFVGYDSGSSINNSFWIERNNHSKLSNLIYPEWNFTSVWTMETGDEFPTLMLSVDKIPPVTTLTIPEVHENGWFNNHIPLEFSVNEDAIIQYRKNDGEWTQYTTPESLGDGEWTVDYFSTDKSGNVEDIKSVQLKVDTTKPLTTMELEGTKGKSDWYVSDPTFTLSPADGGSGIDATEYRLNKGEWISYNSPVTLQEGMHNVEFRSIDGAGNVEDTQTIGVNVDTTVPELEVGLNKYELWSPNHKMKKIQSTLTYSDAMSEVDSVELVSITSNEDDDSHDDIQGAEYGTEDTEFSLRAERSGKKSGRVYTITYLITDYAGNDLTEVATVDVPHDKGKSDKKSNKDKKGKKAK</sequence>
<evidence type="ECO:0000313" key="4">
    <source>
        <dbReference type="Proteomes" id="UP000310541"/>
    </source>
</evidence>
<comment type="caution">
    <text evidence="3">The sequence shown here is derived from an EMBL/GenBank/DDBJ whole genome shotgun (WGS) entry which is preliminary data.</text>
</comment>
<gene>
    <name evidence="3" type="ORF">FBF83_09135</name>
</gene>
<organism evidence="3 4">
    <name type="scientific">Guptibacillus hwajinpoensis</name>
    <dbReference type="NCBI Taxonomy" id="208199"/>
    <lineage>
        <taxon>Bacteria</taxon>
        <taxon>Bacillati</taxon>
        <taxon>Bacillota</taxon>
        <taxon>Bacilli</taxon>
        <taxon>Bacillales</taxon>
        <taxon>Guptibacillaceae</taxon>
        <taxon>Guptibacillus</taxon>
    </lineage>
</organism>
<evidence type="ECO:0000256" key="1">
    <source>
        <dbReference type="SAM" id="MobiDB-lite"/>
    </source>
</evidence>
<dbReference type="EMBL" id="SWFM01000002">
    <property type="protein sequence ID" value="TKD70767.1"/>
    <property type="molecule type" value="Genomic_DNA"/>
</dbReference>
<dbReference type="InterPro" id="IPR011493">
    <property type="entry name" value="GLUG"/>
</dbReference>
<feature type="compositionally biased region" description="Basic residues" evidence="1">
    <location>
        <begin position="631"/>
        <end position="640"/>
    </location>
</feature>
<evidence type="ECO:0000259" key="2">
    <source>
        <dbReference type="Pfam" id="PF07581"/>
    </source>
</evidence>
<dbReference type="InterPro" id="IPR013783">
    <property type="entry name" value="Ig-like_fold"/>
</dbReference>
<dbReference type="InterPro" id="IPR058094">
    <property type="entry name" value="Ig-like_OmpL47-like"/>
</dbReference>
<dbReference type="Gene3D" id="2.60.40.10">
    <property type="entry name" value="Immunoglobulins"/>
    <property type="match status" value="1"/>
</dbReference>
<feature type="region of interest" description="Disordered" evidence="1">
    <location>
        <begin position="616"/>
        <end position="640"/>
    </location>
</feature>
<dbReference type="Proteomes" id="UP000310541">
    <property type="component" value="Unassembled WGS sequence"/>
</dbReference>
<dbReference type="NCBIfam" id="NF047446">
    <property type="entry name" value="barrel_OmpL47"/>
    <property type="match status" value="1"/>
</dbReference>
<dbReference type="OrthoDB" id="9807519at2"/>